<evidence type="ECO:0000259" key="14">
    <source>
        <dbReference type="PROSITE" id="PS50851"/>
    </source>
</evidence>
<proteinExistence type="predicted"/>
<dbReference type="InterPro" id="IPR002545">
    <property type="entry name" value="CheW-lke_dom"/>
</dbReference>
<evidence type="ECO:0000256" key="7">
    <source>
        <dbReference type="ARBA" id="ARBA00022741"/>
    </source>
</evidence>
<keyword evidence="8" id="KW-0418">Kinase</keyword>
<dbReference type="Gene3D" id="3.30.565.10">
    <property type="entry name" value="Histidine kinase-like ATPase, C-terminal domain"/>
    <property type="match status" value="1"/>
</dbReference>
<comment type="catalytic activity">
    <reaction evidence="1">
        <text>ATP + protein L-histidine = ADP + protein N-phospho-L-histidine.</text>
        <dbReference type="EC" id="2.7.13.3"/>
    </reaction>
</comment>
<dbReference type="SUPFAM" id="SSF50341">
    <property type="entry name" value="CheW-like"/>
    <property type="match status" value="1"/>
</dbReference>
<comment type="caution">
    <text evidence="16">The sequence shown here is derived from an EMBL/GenBank/DDBJ whole genome shotgun (WGS) entry which is preliminary data.</text>
</comment>
<evidence type="ECO:0000256" key="12">
    <source>
        <dbReference type="PROSITE-ProRule" id="PRU00110"/>
    </source>
</evidence>
<feature type="domain" description="HPt" evidence="15">
    <location>
        <begin position="1"/>
        <end position="111"/>
    </location>
</feature>
<evidence type="ECO:0000256" key="9">
    <source>
        <dbReference type="ARBA" id="ARBA00022840"/>
    </source>
</evidence>
<keyword evidence="17" id="KW-1185">Reference proteome</keyword>
<evidence type="ECO:0000256" key="5">
    <source>
        <dbReference type="ARBA" id="ARBA00022553"/>
    </source>
</evidence>
<dbReference type="SMART" id="SM00073">
    <property type="entry name" value="HPT"/>
    <property type="match status" value="1"/>
</dbReference>
<evidence type="ECO:0000256" key="10">
    <source>
        <dbReference type="ARBA" id="ARBA00023012"/>
    </source>
</evidence>
<dbReference type="PROSITE" id="PS50894">
    <property type="entry name" value="HPT"/>
    <property type="match status" value="1"/>
</dbReference>
<evidence type="ECO:0000256" key="2">
    <source>
        <dbReference type="ARBA" id="ARBA00012438"/>
    </source>
</evidence>
<dbReference type="EMBL" id="RQHV01000043">
    <property type="protein sequence ID" value="TGN10421.1"/>
    <property type="molecule type" value="Genomic_DNA"/>
</dbReference>
<dbReference type="InterPro" id="IPR036097">
    <property type="entry name" value="HisK_dim/P_sf"/>
</dbReference>
<dbReference type="SUPFAM" id="SSF47226">
    <property type="entry name" value="Histidine-containing phosphotransfer domain, HPT domain"/>
    <property type="match status" value="1"/>
</dbReference>
<name>A0A4V3JX13_9LEPT</name>
<keyword evidence="10" id="KW-0902">Two-component regulatory system</keyword>
<dbReference type="GO" id="GO:0006935">
    <property type="term" value="P:chemotaxis"/>
    <property type="evidence" value="ECO:0007669"/>
    <property type="project" value="InterPro"/>
</dbReference>
<accession>A0A4V3JX13</accession>
<dbReference type="InterPro" id="IPR005467">
    <property type="entry name" value="His_kinase_dom"/>
</dbReference>
<evidence type="ECO:0000256" key="11">
    <source>
        <dbReference type="ARBA" id="ARBA00035100"/>
    </source>
</evidence>
<dbReference type="SMART" id="SM01231">
    <property type="entry name" value="H-kinase_dim"/>
    <property type="match status" value="1"/>
</dbReference>
<evidence type="ECO:0000256" key="3">
    <source>
        <dbReference type="ARBA" id="ARBA00021495"/>
    </source>
</evidence>
<evidence type="ECO:0000259" key="15">
    <source>
        <dbReference type="PROSITE" id="PS50894"/>
    </source>
</evidence>
<dbReference type="PANTHER" id="PTHR43395">
    <property type="entry name" value="SENSOR HISTIDINE KINASE CHEA"/>
    <property type="match status" value="1"/>
</dbReference>
<dbReference type="Pfam" id="PF02895">
    <property type="entry name" value="H-kinase_dim"/>
    <property type="match status" value="1"/>
</dbReference>
<feature type="domain" description="CheW-like" evidence="14">
    <location>
        <begin position="463"/>
        <end position="599"/>
    </location>
</feature>
<dbReference type="InterPro" id="IPR004105">
    <property type="entry name" value="CheA-like_dim"/>
</dbReference>
<dbReference type="Gene3D" id="2.30.30.40">
    <property type="entry name" value="SH3 Domains"/>
    <property type="match status" value="1"/>
</dbReference>
<dbReference type="InterPro" id="IPR036641">
    <property type="entry name" value="HPT_dom_sf"/>
</dbReference>
<dbReference type="Gene3D" id="1.10.287.560">
    <property type="entry name" value="Histidine kinase CheA-like, homodimeric domain"/>
    <property type="match status" value="1"/>
</dbReference>
<dbReference type="OrthoDB" id="9803176at2"/>
<dbReference type="Pfam" id="PF01627">
    <property type="entry name" value="Hpt"/>
    <property type="match status" value="1"/>
</dbReference>
<organism evidence="16 17">
    <name type="scientific">Leptospira ilyithenensis</name>
    <dbReference type="NCBI Taxonomy" id="2484901"/>
    <lineage>
        <taxon>Bacteria</taxon>
        <taxon>Pseudomonadati</taxon>
        <taxon>Spirochaetota</taxon>
        <taxon>Spirochaetia</taxon>
        <taxon>Leptospirales</taxon>
        <taxon>Leptospiraceae</taxon>
        <taxon>Leptospira</taxon>
    </lineage>
</organism>
<evidence type="ECO:0000313" key="16">
    <source>
        <dbReference type="EMBL" id="TGN10421.1"/>
    </source>
</evidence>
<dbReference type="InterPro" id="IPR036061">
    <property type="entry name" value="CheW-like_dom_sf"/>
</dbReference>
<dbReference type="GO" id="GO:0000155">
    <property type="term" value="F:phosphorelay sensor kinase activity"/>
    <property type="evidence" value="ECO:0007669"/>
    <property type="project" value="InterPro"/>
</dbReference>
<feature type="domain" description="Histidine kinase" evidence="13">
    <location>
        <begin position="210"/>
        <end position="461"/>
    </location>
</feature>
<dbReference type="Pfam" id="PF01584">
    <property type="entry name" value="CheW"/>
    <property type="match status" value="1"/>
</dbReference>
<evidence type="ECO:0000256" key="8">
    <source>
        <dbReference type="ARBA" id="ARBA00022777"/>
    </source>
</evidence>
<reference evidence="16" key="1">
    <citation type="journal article" date="2019" name="PLoS Negl. Trop. Dis.">
        <title>Revisiting the worldwide diversity of Leptospira species in the environment.</title>
        <authorList>
            <person name="Vincent A.T."/>
            <person name="Schiettekatte O."/>
            <person name="Bourhy P."/>
            <person name="Veyrier F.J."/>
            <person name="Picardeau M."/>
        </authorList>
    </citation>
    <scope>NUCLEOTIDE SEQUENCE [LARGE SCALE GENOMIC DNA]</scope>
    <source>
        <strain evidence="16">201400974</strain>
    </source>
</reference>
<dbReference type="PROSITE" id="PS50851">
    <property type="entry name" value="CHEW"/>
    <property type="match status" value="1"/>
</dbReference>
<dbReference type="PROSITE" id="PS50109">
    <property type="entry name" value="HIS_KIN"/>
    <property type="match status" value="1"/>
</dbReference>
<dbReference type="InterPro" id="IPR008207">
    <property type="entry name" value="Sig_transdc_His_kin_Hpt_dom"/>
</dbReference>
<dbReference type="InterPro" id="IPR037006">
    <property type="entry name" value="CheA-like_homodim_sf"/>
</dbReference>
<feature type="modified residue" description="Phosphohistidine" evidence="12">
    <location>
        <position position="51"/>
    </location>
</feature>
<dbReference type="InterPro" id="IPR036890">
    <property type="entry name" value="HATPase_C_sf"/>
</dbReference>
<keyword evidence="4" id="KW-0145">Chemotaxis</keyword>
<evidence type="ECO:0000256" key="6">
    <source>
        <dbReference type="ARBA" id="ARBA00022679"/>
    </source>
</evidence>
<dbReference type="FunFam" id="3.30.565.10:FF:000016">
    <property type="entry name" value="Chemotaxis protein CheA, putative"/>
    <property type="match status" value="1"/>
</dbReference>
<dbReference type="SUPFAM" id="SSF47384">
    <property type="entry name" value="Homodimeric domain of signal transducing histidine kinase"/>
    <property type="match status" value="1"/>
</dbReference>
<dbReference type="InterPro" id="IPR051315">
    <property type="entry name" value="Bact_Chemotaxis_CheA"/>
</dbReference>
<keyword evidence="9" id="KW-0067">ATP-binding</keyword>
<dbReference type="SMART" id="SM00260">
    <property type="entry name" value="CheW"/>
    <property type="match status" value="1"/>
</dbReference>
<dbReference type="InterPro" id="IPR003594">
    <property type="entry name" value="HATPase_dom"/>
</dbReference>
<sequence length="602" mass="67501">MSREQLLLDFIPEAFDLIQDSETAILEIEELWDSGGSYNEELINNLFRYFHTLKGSAGLLKLETIVQVTHEAETLLDILRKESILPSAHTCQILINTCDQLRKLFQVVEATKVNPDLEEESLTLIEALQGEIKSLGKADAEIKLKNTYEIFDSRKDKKSSYEIFNDPAPQIIIKSGYEIFEDPPVIKNAANLKLQAQPERENLTCVRSSLLKKEIKVSNEKLDALMDLMGELVIAESNVTQHAVVKRLKNDDFHLSLNRLRKIVADLQEVAFSTRMIPISGVFQRMSRLIRDLQKKSMKKVSLYVSGEETEIDKSIVDLIADPIIHILRNSIDHGIEAPDDRLAALKSEEGNIYLSAKQSVNEVWIMIRDDGKGLDRDRIIAKAVEHGILTTDPSLLTDKEVFQLIFAPGLSTAKEVTDLSGRGVGMDIVKQNIERLGGKIDIHSKQGLGTTFVLRIPLTLGIMEGTVVRIGDKYFTIQTIELREFVSLSDKEKIRLDEGQTVIDVRGKFIPVFDINQVLNHRIPLEYDGTDLLAVIIEHEGSLFGIQVDEIVGNYNVVIKPLHGLMENATGVSGFTILGSGNVSLILDVKSIYTKLHDVVR</sequence>
<dbReference type="CDD" id="cd00088">
    <property type="entry name" value="HPT"/>
    <property type="match status" value="1"/>
</dbReference>
<dbReference type="EC" id="2.7.13.3" evidence="2"/>
<dbReference type="PANTHER" id="PTHR43395:SF10">
    <property type="entry name" value="CHEMOTAXIS PROTEIN CHEA"/>
    <property type="match status" value="1"/>
</dbReference>
<evidence type="ECO:0000256" key="1">
    <source>
        <dbReference type="ARBA" id="ARBA00000085"/>
    </source>
</evidence>
<dbReference type="Gene3D" id="1.20.120.160">
    <property type="entry name" value="HPT domain"/>
    <property type="match status" value="1"/>
</dbReference>
<dbReference type="CDD" id="cd16916">
    <property type="entry name" value="HATPase_CheA-like"/>
    <property type="match status" value="1"/>
</dbReference>
<evidence type="ECO:0000259" key="13">
    <source>
        <dbReference type="PROSITE" id="PS50109"/>
    </source>
</evidence>
<keyword evidence="5 12" id="KW-0597">Phosphoprotein</keyword>
<comment type="function">
    <text evidence="11">Involved in the transmission of sensory signals from the chemoreceptors to the flagellar motors. CheA is autophosphorylated; it can transfer its phosphate group to either CheB or CheY.</text>
</comment>
<keyword evidence="6" id="KW-0808">Transferase</keyword>
<dbReference type="GO" id="GO:0005737">
    <property type="term" value="C:cytoplasm"/>
    <property type="evidence" value="ECO:0007669"/>
    <property type="project" value="InterPro"/>
</dbReference>
<dbReference type="Pfam" id="PF02518">
    <property type="entry name" value="HATPase_c"/>
    <property type="match status" value="1"/>
</dbReference>
<evidence type="ECO:0000313" key="17">
    <source>
        <dbReference type="Proteomes" id="UP000298264"/>
    </source>
</evidence>
<dbReference type="Proteomes" id="UP000298264">
    <property type="component" value="Unassembled WGS sequence"/>
</dbReference>
<dbReference type="PRINTS" id="PR00344">
    <property type="entry name" value="BCTRLSENSOR"/>
</dbReference>
<protein>
    <recommendedName>
        <fullName evidence="3">Chemotaxis protein CheA</fullName>
        <ecNumber evidence="2">2.7.13.3</ecNumber>
    </recommendedName>
</protein>
<dbReference type="AlphaFoldDB" id="A0A4V3JX13"/>
<dbReference type="RefSeq" id="WP_135764055.1">
    <property type="nucleotide sequence ID" value="NZ_RQHV01000043.1"/>
</dbReference>
<dbReference type="SMART" id="SM00387">
    <property type="entry name" value="HATPase_c"/>
    <property type="match status" value="1"/>
</dbReference>
<gene>
    <name evidence="16" type="ORF">EHS11_08980</name>
</gene>
<keyword evidence="7" id="KW-0547">Nucleotide-binding</keyword>
<evidence type="ECO:0000256" key="4">
    <source>
        <dbReference type="ARBA" id="ARBA00022500"/>
    </source>
</evidence>
<dbReference type="InterPro" id="IPR004358">
    <property type="entry name" value="Sig_transdc_His_kin-like_C"/>
</dbReference>
<dbReference type="SUPFAM" id="SSF55874">
    <property type="entry name" value="ATPase domain of HSP90 chaperone/DNA topoisomerase II/histidine kinase"/>
    <property type="match status" value="1"/>
</dbReference>